<dbReference type="InterPro" id="IPR012337">
    <property type="entry name" value="RNaseH-like_sf"/>
</dbReference>
<keyword evidence="11" id="KW-0325">Glycoprotein</keyword>
<dbReference type="SUPFAM" id="SSF52047">
    <property type="entry name" value="RNI-like"/>
    <property type="match status" value="1"/>
</dbReference>
<dbReference type="Pfam" id="PF07727">
    <property type="entry name" value="RVT_2"/>
    <property type="match status" value="1"/>
</dbReference>
<dbReference type="Pfam" id="PF13976">
    <property type="entry name" value="gag_pre-integrs"/>
    <property type="match status" value="1"/>
</dbReference>
<dbReference type="PRINTS" id="PR00019">
    <property type="entry name" value="LEURICHRPT"/>
</dbReference>
<evidence type="ECO:0000256" key="10">
    <source>
        <dbReference type="ARBA" id="ARBA00023170"/>
    </source>
</evidence>
<dbReference type="OrthoDB" id="1002363at2759"/>
<comment type="caution">
    <text evidence="14">The sequence shown here is derived from an EMBL/GenBank/DDBJ whole genome shotgun (WGS) entry which is preliminary data.</text>
</comment>
<dbReference type="EMBL" id="AWWV01009583">
    <property type="protein sequence ID" value="OMO85573.1"/>
    <property type="molecule type" value="Genomic_DNA"/>
</dbReference>
<dbReference type="GO" id="GO:0015074">
    <property type="term" value="P:DNA integration"/>
    <property type="evidence" value="ECO:0007669"/>
    <property type="project" value="InterPro"/>
</dbReference>
<keyword evidence="10" id="KW-0675">Receptor</keyword>
<reference evidence="14 15" key="1">
    <citation type="submission" date="2013-09" db="EMBL/GenBank/DDBJ databases">
        <title>Corchorus capsularis genome sequencing.</title>
        <authorList>
            <person name="Alam M."/>
            <person name="Haque M.S."/>
            <person name="Islam M.S."/>
            <person name="Emdad E.M."/>
            <person name="Islam M.M."/>
            <person name="Ahmed B."/>
            <person name="Halim A."/>
            <person name="Hossen Q.M.M."/>
            <person name="Hossain M.Z."/>
            <person name="Ahmed R."/>
            <person name="Khan M.M."/>
            <person name="Islam R."/>
            <person name="Rashid M.M."/>
            <person name="Khan S.A."/>
            <person name="Rahman M.S."/>
            <person name="Alam M."/>
        </authorList>
    </citation>
    <scope>NUCLEOTIDE SEQUENCE [LARGE SCALE GENOMIC DNA]</scope>
    <source>
        <strain evidence="15">cv. CVL-1</strain>
        <tissue evidence="14">Whole seedling</tissue>
    </source>
</reference>
<dbReference type="SMART" id="SM00369">
    <property type="entry name" value="LRR_TYP"/>
    <property type="match status" value="4"/>
</dbReference>
<keyword evidence="3" id="KW-1003">Cell membrane</keyword>
<dbReference type="GO" id="GO:0003676">
    <property type="term" value="F:nucleic acid binding"/>
    <property type="evidence" value="ECO:0007669"/>
    <property type="project" value="InterPro"/>
</dbReference>
<feature type="domain" description="Integrase catalytic" evidence="13">
    <location>
        <begin position="1022"/>
        <end position="1190"/>
    </location>
</feature>
<keyword evidence="4" id="KW-0433">Leucine-rich repeat</keyword>
<evidence type="ECO:0000256" key="7">
    <source>
        <dbReference type="ARBA" id="ARBA00022737"/>
    </source>
</evidence>
<dbReference type="InterPro" id="IPR013103">
    <property type="entry name" value="RVT_2"/>
</dbReference>
<keyword evidence="6" id="KW-0732">Signal</keyword>
<evidence type="ECO:0000256" key="9">
    <source>
        <dbReference type="ARBA" id="ARBA00023136"/>
    </source>
</evidence>
<keyword evidence="8" id="KW-1133">Transmembrane helix</keyword>
<dbReference type="PROSITE" id="PS50994">
    <property type="entry name" value="INTEGRASE"/>
    <property type="match status" value="1"/>
</dbReference>
<evidence type="ECO:0000256" key="6">
    <source>
        <dbReference type="ARBA" id="ARBA00022729"/>
    </source>
</evidence>
<dbReference type="InterPro" id="IPR001584">
    <property type="entry name" value="Integrase_cat-core"/>
</dbReference>
<dbReference type="Gene3D" id="3.80.10.10">
    <property type="entry name" value="Ribonuclease Inhibitor"/>
    <property type="match status" value="3"/>
</dbReference>
<dbReference type="SUPFAM" id="SSF53098">
    <property type="entry name" value="Ribonuclease H-like"/>
    <property type="match status" value="1"/>
</dbReference>
<evidence type="ECO:0000256" key="12">
    <source>
        <dbReference type="SAM" id="MobiDB-lite"/>
    </source>
</evidence>
<gene>
    <name evidence="14" type="ORF">CCACVL1_10099</name>
</gene>
<evidence type="ECO:0000256" key="2">
    <source>
        <dbReference type="ARBA" id="ARBA00009592"/>
    </source>
</evidence>
<dbReference type="InterPro" id="IPR032675">
    <property type="entry name" value="LRR_dom_sf"/>
</dbReference>
<evidence type="ECO:0000313" key="15">
    <source>
        <dbReference type="Proteomes" id="UP000188268"/>
    </source>
</evidence>
<keyword evidence="9" id="KW-0472">Membrane</keyword>
<protein>
    <submittedName>
        <fullName evidence="14">Integrase, catalytic core</fullName>
    </submittedName>
</protein>
<evidence type="ECO:0000259" key="13">
    <source>
        <dbReference type="PROSITE" id="PS50994"/>
    </source>
</evidence>
<dbReference type="PANTHER" id="PTHR48062:SF52">
    <property type="entry name" value="RECEPTOR-LIKE PROTEIN 8-RELATED"/>
    <property type="match status" value="1"/>
</dbReference>
<dbReference type="PANTHER" id="PTHR48062">
    <property type="entry name" value="RECEPTOR-LIKE PROTEIN 14"/>
    <property type="match status" value="1"/>
</dbReference>
<dbReference type="Pfam" id="PF00560">
    <property type="entry name" value="LRR_1"/>
    <property type="match status" value="2"/>
</dbReference>
<dbReference type="Proteomes" id="UP000188268">
    <property type="component" value="Unassembled WGS sequence"/>
</dbReference>
<accession>A0A1R3ISL6</accession>
<keyword evidence="15" id="KW-1185">Reference proteome</keyword>
<evidence type="ECO:0000256" key="8">
    <source>
        <dbReference type="ARBA" id="ARBA00022989"/>
    </source>
</evidence>
<dbReference type="PROSITE" id="PS51450">
    <property type="entry name" value="LRR"/>
    <property type="match status" value="2"/>
</dbReference>
<dbReference type="Pfam" id="PF25597">
    <property type="entry name" value="SH3_retrovirus"/>
    <property type="match status" value="1"/>
</dbReference>
<evidence type="ECO:0000256" key="3">
    <source>
        <dbReference type="ARBA" id="ARBA00022475"/>
    </source>
</evidence>
<dbReference type="InterPro" id="IPR025724">
    <property type="entry name" value="GAG-pre-integrase_dom"/>
</dbReference>
<comment type="similarity">
    <text evidence="2">Belongs to the RLP family.</text>
</comment>
<dbReference type="InterPro" id="IPR036397">
    <property type="entry name" value="RNaseH_sf"/>
</dbReference>
<dbReference type="InterPro" id="IPR051502">
    <property type="entry name" value="RLP_Defense_Trigger"/>
</dbReference>
<dbReference type="InterPro" id="IPR001611">
    <property type="entry name" value="Leu-rich_rpt"/>
</dbReference>
<dbReference type="InterPro" id="IPR057670">
    <property type="entry name" value="SH3_retrovirus"/>
</dbReference>
<sequence>MKAKVEKWRAKLGNGVCGHGRLILGVGMENNVRHTAYPKSDISSHVSLHKFIKAHDKLWFLDLSNNHIHGYVPNWLPKITTLSDLKLSFNAVDFPKQFPSDGASSSFPMLRRLFLQSCNMSAFPPFLKNQDKLEILDLPYNQISGAVLWKKSLRILSLSNNHLSSLDQFLPNQSLSSSQGPSTSTRPICSLSQLGIFNASHNNLTGPIPNCLVSLTTLHLLDLQGNNLTGNLPNFTKAAQLQLLKVSENRLEGRLPPSLAKCSRLQVLDVGNNMMYDTFPLWLGKLPRLEVLVLRENQFYGEIKHLPAEHHDENVFPTLDVLDIASNHFSGEVSSLDFLQATQISSLKINGNRLEGKLPRSLANCSNLKVLDLGNNMLHDTFPYWLHKLPSLKMTDASKAKPVYIGDHIYYQDSVTIVNKGLERSYQKILTILACLDVSNNNFHGRIPQEIKYLKSLKGLNLSHNSFSGPIPLGMDNLTELESLDLSHNNLCGKIPPQLNSLTFLETLNLSFNQLDGIIPGGNQFNTFQNDSYYGNSRLCWPPLTRKCNEVVGVPTIMPPPWEEEVDSWADSISVWKIALIGYAGGLVVGLCLGYTVLNELGNTLLHRFNTKGTRNRRRRSRLTVSVELLDAFETSPVILVIGQFDAISPNLCISPREKKLSYIVGKSKRPLESEEGYQRWYADNQKVKKWLLMSMKPEIMKRYLRLLTAREIWSASSKAFYDGGHDLRVFTLNQKAFSMKQGGKSLSEYYGELTEIFQELDHRDKVVMKDPDDVIAYQKSVERLRVHIFLAGLDGMFEKIRGEILRKELVPDLEDCYAQIRREASHQAALREDKEIYEATAMVSCNKSKPTSDAYKTLHTLQPSWASSKMVVLSLLGIQIGGTRIPKQPVNDCGKISTHVSNSAWIIDSGATDHVTFDSRQDIKTKRTIGCGTRKGKLYYLDMRTENLDKLQQVLAVDNAGGEKKRSEILLWHRRLGHASFGYLKKLYPNLFKNIDVSSFHCEVCELAKSHSVSHPLTLNKSPTPFMIVHSDVWGPAKISTLGGSRWFVTFIDDCTRMTWLWIMKSKGEVNFLFQRFHKMVKTQYNSQVQVLRSDNGGGGGYQSIEIKSFMEEQGIVHQTTCLDTPQQNGVAEQKNRHLLEVVRASLFEAHMPTSYWGEALLSAVYLINRIPSSSIDFQTPLQAFNECVSALSSSNLQPHVFGCVVFVHLHKHQRHKLAPRALKCVFVGYAMHKKGYRCYHPPTKRMFVTLDVVFHEHLMYFSSESELQGENGKEIQTLDNDYTQIEIDMGEGIGPNADTGLDVQDSGLNPNNEADQSEISNECSLDGETGSSNSLSEIPHQSQPPKRQLPERVTRGIPKQTYEPEISNRVKYPMSNFVSNQNLSESHKSFMNQLSSVSIPNNVQEALADTRWKAAMNEEMKSLQKNDTWDLVECPPGKRPVGVLLSLAANMDWPLKQFDVKNAFLHGELTEEIYMDIPPGCMVPEKEKGKVCKLKKSLYGLKQSPRAWFGRFTKSMKAFGYRQSNSDHTLFFKRNQGKITALIVYVDDMVLTGNDLEEMKSLQEHLSKEFEMKDLGSLKYFLGIEVSRSKGGIFLSQRKYTLDLLNETDQVPVGKGRYQRLVGRLMYLAHTRPDLAYALSVVSQFMHNPGEQHMVAVMRILRYLKHAPGKGIMFTKKEDWQSISVYTDADWAGAIDDRRSTSGYFTFVGGNLVTWRFKKQNVVARSSAEAKFTGDGVGTL</sequence>
<dbReference type="CDD" id="cd09272">
    <property type="entry name" value="RNase_HI_RT_Ty1"/>
    <property type="match status" value="1"/>
</dbReference>
<dbReference type="FunFam" id="3.80.10.10:FF:000111">
    <property type="entry name" value="LRR receptor-like serine/threonine-protein kinase ERECTA"/>
    <property type="match status" value="1"/>
</dbReference>
<evidence type="ECO:0000313" key="14">
    <source>
        <dbReference type="EMBL" id="OMO85573.1"/>
    </source>
</evidence>
<organism evidence="14 15">
    <name type="scientific">Corchorus capsularis</name>
    <name type="common">Jute</name>
    <dbReference type="NCBI Taxonomy" id="210143"/>
    <lineage>
        <taxon>Eukaryota</taxon>
        <taxon>Viridiplantae</taxon>
        <taxon>Streptophyta</taxon>
        <taxon>Embryophyta</taxon>
        <taxon>Tracheophyta</taxon>
        <taxon>Spermatophyta</taxon>
        <taxon>Magnoliopsida</taxon>
        <taxon>eudicotyledons</taxon>
        <taxon>Gunneridae</taxon>
        <taxon>Pentapetalae</taxon>
        <taxon>rosids</taxon>
        <taxon>malvids</taxon>
        <taxon>Malvales</taxon>
        <taxon>Malvaceae</taxon>
        <taxon>Grewioideae</taxon>
        <taxon>Apeibeae</taxon>
        <taxon>Corchorus</taxon>
    </lineage>
</organism>
<dbReference type="InterPro" id="IPR043502">
    <property type="entry name" value="DNA/RNA_pol_sf"/>
</dbReference>
<keyword evidence="5" id="KW-0812">Transmembrane</keyword>
<feature type="region of interest" description="Disordered" evidence="12">
    <location>
        <begin position="1291"/>
        <end position="1360"/>
    </location>
</feature>
<proteinExistence type="inferred from homology"/>
<evidence type="ECO:0000256" key="11">
    <source>
        <dbReference type="ARBA" id="ARBA00023180"/>
    </source>
</evidence>
<evidence type="ECO:0000256" key="4">
    <source>
        <dbReference type="ARBA" id="ARBA00022614"/>
    </source>
</evidence>
<evidence type="ECO:0000256" key="1">
    <source>
        <dbReference type="ARBA" id="ARBA00004251"/>
    </source>
</evidence>
<feature type="compositionally biased region" description="Polar residues" evidence="12">
    <location>
        <begin position="1308"/>
        <end position="1347"/>
    </location>
</feature>
<dbReference type="Pfam" id="PF13855">
    <property type="entry name" value="LRR_8"/>
    <property type="match status" value="2"/>
</dbReference>
<dbReference type="FunFam" id="3.80.10.10:FF:000095">
    <property type="entry name" value="LRR receptor-like serine/threonine-protein kinase GSO1"/>
    <property type="match status" value="1"/>
</dbReference>
<dbReference type="GO" id="GO:0005886">
    <property type="term" value="C:plasma membrane"/>
    <property type="evidence" value="ECO:0007669"/>
    <property type="project" value="UniProtKB-SubCell"/>
</dbReference>
<dbReference type="Gramene" id="OMO85573">
    <property type="protein sequence ID" value="OMO85573"/>
    <property type="gene ID" value="CCACVL1_10099"/>
</dbReference>
<name>A0A1R3ISL6_COCAP</name>
<dbReference type="SUPFAM" id="SSF56672">
    <property type="entry name" value="DNA/RNA polymerases"/>
    <property type="match status" value="1"/>
</dbReference>
<dbReference type="OMA" id="CISPREK"/>
<evidence type="ECO:0000256" key="5">
    <source>
        <dbReference type="ARBA" id="ARBA00022692"/>
    </source>
</evidence>
<comment type="subcellular location">
    <subcellularLocation>
        <location evidence="1">Cell membrane</location>
        <topology evidence="1">Single-pass type I membrane protein</topology>
    </subcellularLocation>
</comment>
<dbReference type="InterPro" id="IPR003591">
    <property type="entry name" value="Leu-rich_rpt_typical-subtyp"/>
</dbReference>
<keyword evidence="7" id="KW-0677">Repeat</keyword>
<dbReference type="STRING" id="210143.A0A1R3ISL6"/>
<dbReference type="Gene3D" id="3.30.420.10">
    <property type="entry name" value="Ribonuclease H-like superfamily/Ribonuclease H"/>
    <property type="match status" value="1"/>
</dbReference>